<proteinExistence type="predicted"/>
<organism evidence="1 2">
    <name type="scientific">Draconibacterium orientale</name>
    <dbReference type="NCBI Taxonomy" id="1168034"/>
    <lineage>
        <taxon>Bacteria</taxon>
        <taxon>Pseudomonadati</taxon>
        <taxon>Bacteroidota</taxon>
        <taxon>Bacteroidia</taxon>
        <taxon>Marinilabiliales</taxon>
        <taxon>Prolixibacteraceae</taxon>
        <taxon>Draconibacterium</taxon>
    </lineage>
</organism>
<protein>
    <submittedName>
        <fullName evidence="1">Uncharacterized protein</fullName>
    </submittedName>
</protein>
<sequence>MQKQWRDLFAFCFTKTGLILILGLKKKKEPGNYLTPFFSSERRAVWVFPEPSVNTVNTDFF</sequence>
<dbReference type="Proteomes" id="UP000023772">
    <property type="component" value="Chromosome"/>
</dbReference>
<evidence type="ECO:0000313" key="1">
    <source>
        <dbReference type="EMBL" id="AHW61455.1"/>
    </source>
</evidence>
<evidence type="ECO:0000313" key="2">
    <source>
        <dbReference type="Proteomes" id="UP000023772"/>
    </source>
</evidence>
<reference evidence="1 2" key="1">
    <citation type="submission" date="2014-03" db="EMBL/GenBank/DDBJ databases">
        <title>Complete genome sequence of a deeply braunched marine Bacteroidia bacterium Draconibacterium orientale type strain FH5T.</title>
        <authorList>
            <person name="Li X."/>
            <person name="Wang X."/>
            <person name="Xie Z."/>
            <person name="Du Z."/>
            <person name="Chen G."/>
        </authorList>
    </citation>
    <scope>NUCLEOTIDE SEQUENCE [LARGE SCALE GENOMIC DNA]</scope>
    <source>
        <strain evidence="1 2">FH5</strain>
    </source>
</reference>
<keyword evidence="2" id="KW-1185">Reference proteome</keyword>
<dbReference type="EMBL" id="CP007451">
    <property type="protein sequence ID" value="AHW61455.1"/>
    <property type="molecule type" value="Genomic_DNA"/>
</dbReference>
<accession>A0ABN4D1C5</accession>
<name>A0ABN4D1C5_9BACT</name>
<gene>
    <name evidence="1" type="ORF">FH5T_01360</name>
</gene>